<evidence type="ECO:0000256" key="1">
    <source>
        <dbReference type="SAM" id="Phobius"/>
    </source>
</evidence>
<evidence type="ECO:0000313" key="2">
    <source>
        <dbReference type="EMBL" id="OXL42537.1"/>
    </source>
</evidence>
<gene>
    <name evidence="2" type="ORF">CFT61_15910</name>
</gene>
<dbReference type="EMBL" id="NMPZ01000045">
    <property type="protein sequence ID" value="OXL42537.1"/>
    <property type="molecule type" value="Genomic_DNA"/>
</dbReference>
<sequence length="79" mass="8982">MEILENTQIFYNIVVVLPTFWWHIADYLPRKSGSGVVAYVHLLIGQQVVAHLLRLIWQQPVAKLSKDDGTHTIGKVPAF</sequence>
<protein>
    <submittedName>
        <fullName evidence="2">Uncharacterized protein</fullName>
    </submittedName>
</protein>
<reference evidence="2 3" key="1">
    <citation type="submission" date="2017-07" db="EMBL/GenBank/DDBJ databases">
        <title>Draft genome sequence of Prevotella copri isolated from the gut of healthy adult Indian.</title>
        <authorList>
            <person name="Das B."/>
            <person name="Bag S."/>
            <person name="Ghosh T.S."/>
        </authorList>
    </citation>
    <scope>NUCLEOTIDE SEQUENCE [LARGE SCALE GENOMIC DNA]</scope>
    <source>
        <strain evidence="2 3">Indica</strain>
    </source>
</reference>
<dbReference type="AlphaFoldDB" id="A0AA91YVN6"/>
<name>A0AA91YVN6_9BACT</name>
<proteinExistence type="predicted"/>
<keyword evidence="1" id="KW-0472">Membrane</keyword>
<accession>A0AA91YVN6</accession>
<keyword evidence="1" id="KW-0812">Transmembrane</keyword>
<dbReference type="Proteomes" id="UP000215155">
    <property type="component" value="Unassembled WGS sequence"/>
</dbReference>
<feature type="transmembrane region" description="Helical" evidence="1">
    <location>
        <begin position="9"/>
        <end position="25"/>
    </location>
</feature>
<comment type="caution">
    <text evidence="2">The sequence shown here is derived from an EMBL/GenBank/DDBJ whole genome shotgun (WGS) entry which is preliminary data.</text>
</comment>
<feature type="transmembrane region" description="Helical" evidence="1">
    <location>
        <begin position="37"/>
        <end position="57"/>
    </location>
</feature>
<evidence type="ECO:0000313" key="3">
    <source>
        <dbReference type="Proteomes" id="UP000215155"/>
    </source>
</evidence>
<keyword evidence="1" id="KW-1133">Transmembrane helix</keyword>
<organism evidence="2 3">
    <name type="scientific">Segatella copri</name>
    <dbReference type="NCBI Taxonomy" id="165179"/>
    <lineage>
        <taxon>Bacteria</taxon>
        <taxon>Pseudomonadati</taxon>
        <taxon>Bacteroidota</taxon>
        <taxon>Bacteroidia</taxon>
        <taxon>Bacteroidales</taxon>
        <taxon>Prevotellaceae</taxon>
        <taxon>Segatella</taxon>
    </lineage>
</organism>